<evidence type="ECO:0000313" key="3">
    <source>
        <dbReference type="EMBL" id="ARF14403.1"/>
    </source>
</evidence>
<gene>
    <name evidence="3" type="ORF">SporoS204_09755</name>
</gene>
<protein>
    <recommendedName>
        <fullName evidence="2">Acyl-CoA reductase</fullName>
        <ecNumber evidence="2">1.2.1.50</ecNumber>
    </recommendedName>
</protein>
<evidence type="ECO:0000313" key="4">
    <source>
        <dbReference type="Proteomes" id="UP000192486"/>
    </source>
</evidence>
<keyword evidence="2" id="KW-0560">Oxidoreductase</keyword>
<dbReference type="SUPFAM" id="SSF53720">
    <property type="entry name" value="ALDH-like"/>
    <property type="match status" value="1"/>
</dbReference>
<dbReference type="EMBL" id="CP015108">
    <property type="protein sequence ID" value="ARF14403.1"/>
    <property type="molecule type" value="Genomic_DNA"/>
</dbReference>
<evidence type="ECO:0000256" key="2">
    <source>
        <dbReference type="PIRNR" id="PIRNR009414"/>
    </source>
</evidence>
<dbReference type="Proteomes" id="UP000192486">
    <property type="component" value="Chromosome"/>
</dbReference>
<dbReference type="PIRSF" id="PIRSF009414">
    <property type="entry name" value="LuxC"/>
    <property type="match status" value="1"/>
</dbReference>
<comment type="similarity">
    <text evidence="2">Belongs to the LuxC family.</text>
</comment>
<evidence type="ECO:0000256" key="1">
    <source>
        <dbReference type="ARBA" id="ARBA00022857"/>
    </source>
</evidence>
<dbReference type="CDD" id="cd07080">
    <property type="entry name" value="ALDH_Acyl-CoA-Red_LuxC"/>
    <property type="match status" value="1"/>
</dbReference>
<proteinExistence type="inferred from homology"/>
<dbReference type="Pfam" id="PF05893">
    <property type="entry name" value="LuxC"/>
    <property type="match status" value="1"/>
</dbReference>
<keyword evidence="1 2" id="KW-0521">NADP</keyword>
<reference evidence="3 4" key="1">
    <citation type="submission" date="2016-04" db="EMBL/GenBank/DDBJ databases">
        <title>Comparative Genomics and Epigenetics of Sporosarcina ureae.</title>
        <authorList>
            <person name="Oliver A.S."/>
            <person name="Cooper K.K."/>
        </authorList>
    </citation>
    <scope>NUCLEOTIDE SEQUENCE [LARGE SCALE GENOMIC DNA]</scope>
    <source>
        <strain evidence="3 4">S204</strain>
    </source>
</reference>
<dbReference type="EC" id="1.2.1.50" evidence="2"/>
<sequence length="482" mass="53908">MMERAGYFTQINEEDVSYEIKTFQSHGKELQVQVPVLTTEQLLQIADGVKKASDILKSFSVSELVHIIDQVIARLLDRDNPYRKKAEALLPIITGFDEEMVRLGITAQLKTFRKPQLQRFLVEDFGNPLALDDFQPRAKGGYSKAIGPQLMTTIWAGNVPALPLWSIVSSLLVKGGSIGKVSSAEPLFAGWAAKLIAEVEPRLADCLAVVWWQGGDEEKETQLFAASDIVFAYGGNDSLTAIKNRVPLTTRFLAHGHKVSFGIVAKESLNAKNVHETARLAAYDVMRFDQQGCYSPHFFFVQSGGQVSPKIFSQYVAHELSAFEKRFPRRTLSQEEDAKSFAWKQKEQISVFSEQGKEVISSDSGSWTVVYEPLKDYVLPSPLNRVIRIIEIENFHEMTPLLVPFRNYLQTAGVAASPRNLFQLSTLLATLGVTRISSLGQMTAPEAGWHHDGTWSLLDLVQFVDIEHSAEVYAENFSSYRD</sequence>
<accession>A0ABM6JWE1</accession>
<comment type="catalytic activity">
    <reaction evidence="2">
        <text>a long-chain fatty aldehyde + NADP(+) + CoA = a long-chain fatty acyl-CoA + NADPH + H(+)</text>
        <dbReference type="Rhea" id="RHEA:15437"/>
        <dbReference type="ChEBI" id="CHEBI:15378"/>
        <dbReference type="ChEBI" id="CHEBI:17176"/>
        <dbReference type="ChEBI" id="CHEBI:57287"/>
        <dbReference type="ChEBI" id="CHEBI:57783"/>
        <dbReference type="ChEBI" id="CHEBI:58349"/>
        <dbReference type="ChEBI" id="CHEBI:83139"/>
        <dbReference type="EC" id="1.2.1.50"/>
    </reaction>
</comment>
<keyword evidence="4" id="KW-1185">Reference proteome</keyword>
<name>A0ABM6JWE1_SPOUR</name>
<organism evidence="3 4">
    <name type="scientific">Sporosarcina ureae</name>
    <dbReference type="NCBI Taxonomy" id="1571"/>
    <lineage>
        <taxon>Bacteria</taxon>
        <taxon>Bacillati</taxon>
        <taxon>Bacillota</taxon>
        <taxon>Bacilli</taxon>
        <taxon>Bacillales</taxon>
        <taxon>Caryophanaceae</taxon>
        <taxon>Sporosarcina</taxon>
    </lineage>
</organism>
<dbReference type="InterPro" id="IPR008670">
    <property type="entry name" value="CoA_reduct_LuxC"/>
</dbReference>
<dbReference type="RefSeq" id="WP_029053393.1">
    <property type="nucleotide sequence ID" value="NZ_CP015108.1"/>
</dbReference>
<dbReference type="InterPro" id="IPR016161">
    <property type="entry name" value="Ald_DH/histidinol_DH"/>
</dbReference>